<protein>
    <recommendedName>
        <fullName evidence="5">2-amino-4-ketopentanoate thiolase</fullName>
    </recommendedName>
</protein>
<dbReference type="AlphaFoldDB" id="A0A2B7IDN5"/>
<dbReference type="Proteomes" id="UP000223982">
    <property type="component" value="Unassembled WGS sequence"/>
</dbReference>
<reference evidence="2 3" key="2">
    <citation type="submission" date="2017-02" db="EMBL/GenBank/DDBJ databases">
        <title>Prevalence of linear plasmids in Propionibacterium acnes isolates obtained from cancerous prostatic tissue.</title>
        <authorList>
            <person name="Davidsson S."/>
            <person name="Bruggemann H."/>
        </authorList>
    </citation>
    <scope>NUCLEOTIDE SEQUENCE [LARGE SCALE GENOMIC DNA]</scope>
    <source>
        <strain evidence="2 3">09-9</strain>
    </source>
</reference>
<dbReference type="InterPro" id="IPR047755">
    <property type="entry name" value="OrtA"/>
</dbReference>
<dbReference type="Pfam" id="PF22010">
    <property type="entry name" value="OrtA"/>
    <property type="match status" value="1"/>
</dbReference>
<comment type="caution">
    <text evidence="2">The sequence shown here is derived from an EMBL/GenBank/DDBJ whole genome shotgun (WGS) entry which is preliminary data.</text>
</comment>
<accession>A0A2B7IDN5</accession>
<dbReference type="GeneID" id="92858217"/>
<gene>
    <name evidence="2" type="ORF">APS60_11820</name>
    <name evidence="1" type="ORF">B1B09_07370</name>
</gene>
<organism evidence="2 3">
    <name type="scientific">Cutibacterium acnes</name>
    <name type="common">Propionibacterium acnes</name>
    <dbReference type="NCBI Taxonomy" id="1747"/>
    <lineage>
        <taxon>Bacteria</taxon>
        <taxon>Bacillati</taxon>
        <taxon>Actinomycetota</taxon>
        <taxon>Actinomycetes</taxon>
        <taxon>Propionibacteriales</taxon>
        <taxon>Propionibacteriaceae</taxon>
        <taxon>Cutibacterium</taxon>
    </lineage>
</organism>
<evidence type="ECO:0000313" key="3">
    <source>
        <dbReference type="Proteomes" id="UP000223982"/>
    </source>
</evidence>
<dbReference type="EMBL" id="MVCE01000002">
    <property type="protein sequence ID" value="PGF35371.1"/>
    <property type="molecule type" value="Genomic_DNA"/>
</dbReference>
<proteinExistence type="predicted"/>
<dbReference type="OrthoDB" id="3712030at2"/>
<dbReference type="NCBIfam" id="NF040739">
    <property type="entry name" value="ornith_OrtA"/>
    <property type="match status" value="1"/>
</dbReference>
<evidence type="ECO:0000313" key="1">
    <source>
        <dbReference type="EMBL" id="PGF35371.1"/>
    </source>
</evidence>
<dbReference type="RefSeq" id="WP_002512626.1">
    <property type="nucleotide sequence ID" value="NZ_AP019664.1"/>
</dbReference>
<evidence type="ECO:0000313" key="4">
    <source>
        <dbReference type="Proteomes" id="UP000226191"/>
    </source>
</evidence>
<evidence type="ECO:0000313" key="2">
    <source>
        <dbReference type="EMBL" id="PHJ26215.1"/>
    </source>
</evidence>
<name>A0A2B7IDN5_CUTAC</name>
<evidence type="ECO:0008006" key="5">
    <source>
        <dbReference type="Google" id="ProtNLM"/>
    </source>
</evidence>
<dbReference type="Proteomes" id="UP000226191">
    <property type="component" value="Unassembled WGS sequence"/>
</dbReference>
<dbReference type="OMA" id="KYEHDFG"/>
<reference evidence="1 4" key="1">
    <citation type="submission" date="2017-02" db="EMBL/GenBank/DDBJ databases">
        <title>Prevalence of linear plasmids in Cutibacterium acnes isolates obtained from cancerous prostatic tissue.</title>
        <authorList>
            <person name="Davidsson S."/>
            <person name="Bruggemann H."/>
        </authorList>
    </citation>
    <scope>NUCLEOTIDE SEQUENCE [LARGE SCALE GENOMIC DNA]</scope>
    <source>
        <strain evidence="1 4">11-78</strain>
    </source>
</reference>
<sequence length="115" mass="12398">MADISHTAPLADSPIPKGTWVEVRTIILQPSERAAAVPEDTAATPLVQWVSGFLDEEAHIGDEVTITSIIGRRHTGVLDCVNPSYSHSFGNTVPELLTIGTTHEPITFHGQEDQS</sequence>
<dbReference type="EMBL" id="LKVB01000012">
    <property type="protein sequence ID" value="PHJ26215.1"/>
    <property type="molecule type" value="Genomic_DNA"/>
</dbReference>
<dbReference type="KEGG" id="cacn:RN83_00015"/>